<feature type="compositionally biased region" description="Low complexity" evidence="1">
    <location>
        <begin position="30"/>
        <end position="41"/>
    </location>
</feature>
<evidence type="ECO:0000256" key="1">
    <source>
        <dbReference type="SAM" id="MobiDB-lite"/>
    </source>
</evidence>
<reference evidence="2" key="1">
    <citation type="submission" date="2024-02" db="EMBL/GenBank/DDBJ databases">
        <authorList>
            <consortium name="ELIXIR-Norway"/>
            <consortium name="Elixir Norway"/>
        </authorList>
    </citation>
    <scope>NUCLEOTIDE SEQUENCE</scope>
</reference>
<feature type="region of interest" description="Disordered" evidence="1">
    <location>
        <begin position="27"/>
        <end position="46"/>
    </location>
</feature>
<evidence type="ECO:0000313" key="2">
    <source>
        <dbReference type="EMBL" id="CAK9273713.1"/>
    </source>
</evidence>
<protein>
    <submittedName>
        <fullName evidence="2">Uncharacterized protein</fullName>
    </submittedName>
</protein>
<proteinExistence type="predicted"/>
<accession>A0ABP0X3N3</accession>
<dbReference type="EMBL" id="OZ020100">
    <property type="protein sequence ID" value="CAK9273713.1"/>
    <property type="molecule type" value="Genomic_DNA"/>
</dbReference>
<gene>
    <name evidence="2" type="ORF">CSSPJE1EN1_LOCUS19191</name>
</gene>
<evidence type="ECO:0000313" key="3">
    <source>
        <dbReference type="Proteomes" id="UP001497444"/>
    </source>
</evidence>
<name>A0ABP0X3N3_9BRYO</name>
<organism evidence="2 3">
    <name type="scientific">Sphagnum jensenii</name>
    <dbReference type="NCBI Taxonomy" id="128206"/>
    <lineage>
        <taxon>Eukaryota</taxon>
        <taxon>Viridiplantae</taxon>
        <taxon>Streptophyta</taxon>
        <taxon>Embryophyta</taxon>
        <taxon>Bryophyta</taxon>
        <taxon>Sphagnophytina</taxon>
        <taxon>Sphagnopsida</taxon>
        <taxon>Sphagnales</taxon>
        <taxon>Sphagnaceae</taxon>
        <taxon>Sphagnum</taxon>
    </lineage>
</organism>
<sequence length="81" mass="8320">MYSSQQLKAPEAAVLLLVDLWQQAGRSGISSSSSSSSSAVSAPPPAAPVLQQLHPLQTVASQSRILAMGGDTSCCRPAALR</sequence>
<keyword evidence="3" id="KW-1185">Reference proteome</keyword>
<dbReference type="Proteomes" id="UP001497444">
    <property type="component" value="Chromosome 5"/>
</dbReference>